<dbReference type="EMBL" id="PTRA01000001">
    <property type="protein sequence ID" value="PQA60222.1"/>
    <property type="molecule type" value="Genomic_DNA"/>
</dbReference>
<comment type="caution">
    <text evidence="1">The sequence shown here is derived from an EMBL/GenBank/DDBJ whole genome shotgun (WGS) entry which is preliminary data.</text>
</comment>
<dbReference type="OrthoDB" id="2962349at2"/>
<dbReference type="RefSeq" id="WP_104712277.1">
    <property type="nucleotide sequence ID" value="NZ_PTRA01000001.1"/>
</dbReference>
<proteinExistence type="predicted"/>
<name>A0A2S7IRB3_9BACT</name>
<protein>
    <submittedName>
        <fullName evidence="1">Uncharacterized protein</fullName>
    </submittedName>
</protein>
<organism evidence="1 2">
    <name type="scientific">Siphonobacter curvatus</name>
    <dbReference type="NCBI Taxonomy" id="2094562"/>
    <lineage>
        <taxon>Bacteria</taxon>
        <taxon>Pseudomonadati</taxon>
        <taxon>Bacteroidota</taxon>
        <taxon>Cytophagia</taxon>
        <taxon>Cytophagales</taxon>
        <taxon>Cytophagaceae</taxon>
        <taxon>Siphonobacter</taxon>
    </lineage>
</organism>
<evidence type="ECO:0000313" key="2">
    <source>
        <dbReference type="Proteomes" id="UP000239590"/>
    </source>
</evidence>
<sequence>MPAQLTIDSITDFCLQKLDFSNPKLDPEYYYAHLPLCVVDSVFSMGVKYESVRNVVRRMEPLVGHTLFRDYGSLPTDPAQQISVAVFLEKIEHESPEKLALEIYQNKQRTSTQNGILKAEAVSRFLRVLNDFDVQYFQDVPRLITNADFEQQIKRIPGQASGICLSYFFMLAGNDQLIKPDRMVLAFLEAITAKTVILQEAQLILEEVSSQLVLKGYEMNPRLLDNLIWNYQRKLPKKASGVRMRLEV</sequence>
<dbReference type="Proteomes" id="UP000239590">
    <property type="component" value="Unassembled WGS sequence"/>
</dbReference>
<dbReference type="AlphaFoldDB" id="A0A2S7IRB3"/>
<accession>A0A2S7IRB3</accession>
<evidence type="ECO:0000313" key="1">
    <source>
        <dbReference type="EMBL" id="PQA60222.1"/>
    </source>
</evidence>
<gene>
    <name evidence="1" type="ORF">C5O19_11570</name>
</gene>
<reference evidence="2" key="1">
    <citation type="submission" date="2018-02" db="EMBL/GenBank/DDBJ databases">
        <title>Genome sequencing of Solimonas sp. HR-BB.</title>
        <authorList>
            <person name="Lee Y."/>
            <person name="Jeon C.O."/>
        </authorList>
    </citation>
    <scope>NUCLEOTIDE SEQUENCE [LARGE SCALE GENOMIC DNA]</scope>
    <source>
        <strain evidence="2">HR-U</strain>
    </source>
</reference>
<keyword evidence="2" id="KW-1185">Reference proteome</keyword>